<dbReference type="InParanoid" id="H2XUM7"/>
<proteinExistence type="predicted"/>
<dbReference type="HOGENOM" id="CLU_2903482_0_0_1"/>
<name>H2XUM7_CIOIN</name>
<sequence>MFGVVAKWLKGAFFHLRGNDFKVCRCYHCGRCASYEPHIKKKPPKKLPAKKHMVTRKLPRGL</sequence>
<dbReference type="Proteomes" id="UP000008144">
    <property type="component" value="Unassembled WGS sequence"/>
</dbReference>
<keyword evidence="3" id="KW-1185">Reference proteome</keyword>
<reference evidence="3" key="1">
    <citation type="journal article" date="2002" name="Science">
        <title>The draft genome of Ciona intestinalis: insights into chordate and vertebrate origins.</title>
        <authorList>
            <person name="Dehal P."/>
            <person name="Satou Y."/>
            <person name="Campbell R.K."/>
            <person name="Chapman J."/>
            <person name="Degnan B."/>
            <person name="De Tomaso A."/>
            <person name="Davidson B."/>
            <person name="Di Gregorio A."/>
            <person name="Gelpke M."/>
            <person name="Goodstein D.M."/>
            <person name="Harafuji N."/>
            <person name="Hastings K.E."/>
            <person name="Ho I."/>
            <person name="Hotta K."/>
            <person name="Huang W."/>
            <person name="Kawashima T."/>
            <person name="Lemaire P."/>
            <person name="Martinez D."/>
            <person name="Meinertzhagen I.A."/>
            <person name="Necula S."/>
            <person name="Nonaka M."/>
            <person name="Putnam N."/>
            <person name="Rash S."/>
            <person name="Saiga H."/>
            <person name="Satake M."/>
            <person name="Terry A."/>
            <person name="Yamada L."/>
            <person name="Wang H.G."/>
            <person name="Awazu S."/>
            <person name="Azumi K."/>
            <person name="Boore J."/>
            <person name="Branno M."/>
            <person name="Chin-Bow S."/>
            <person name="DeSantis R."/>
            <person name="Doyle S."/>
            <person name="Francino P."/>
            <person name="Keys D.N."/>
            <person name="Haga S."/>
            <person name="Hayashi H."/>
            <person name="Hino K."/>
            <person name="Imai K.S."/>
            <person name="Inaba K."/>
            <person name="Kano S."/>
            <person name="Kobayashi K."/>
            <person name="Kobayashi M."/>
            <person name="Lee B.I."/>
            <person name="Makabe K.W."/>
            <person name="Manohar C."/>
            <person name="Matassi G."/>
            <person name="Medina M."/>
            <person name="Mochizuki Y."/>
            <person name="Mount S."/>
            <person name="Morishita T."/>
            <person name="Miura S."/>
            <person name="Nakayama A."/>
            <person name="Nishizaka S."/>
            <person name="Nomoto H."/>
            <person name="Ohta F."/>
            <person name="Oishi K."/>
            <person name="Rigoutsos I."/>
            <person name="Sano M."/>
            <person name="Sasaki A."/>
            <person name="Sasakura Y."/>
            <person name="Shoguchi E."/>
            <person name="Shin-i T."/>
            <person name="Spagnuolo A."/>
            <person name="Stainier D."/>
            <person name="Suzuki M.M."/>
            <person name="Tassy O."/>
            <person name="Takatori N."/>
            <person name="Tokuoka M."/>
            <person name="Yagi K."/>
            <person name="Yoshizaki F."/>
            <person name="Wada S."/>
            <person name="Zhang C."/>
            <person name="Hyatt P.D."/>
            <person name="Larimer F."/>
            <person name="Detter C."/>
            <person name="Doggett N."/>
            <person name="Glavina T."/>
            <person name="Hawkins T."/>
            <person name="Richardson P."/>
            <person name="Lucas S."/>
            <person name="Kohara Y."/>
            <person name="Levine M."/>
            <person name="Satoh N."/>
            <person name="Rokhsar D.S."/>
        </authorList>
    </citation>
    <scope>NUCLEOTIDE SEQUENCE [LARGE SCALE GENOMIC DNA]</scope>
</reference>
<reference evidence="2" key="3">
    <citation type="submission" date="2025-09" db="UniProtKB">
        <authorList>
            <consortium name="Ensembl"/>
        </authorList>
    </citation>
    <scope>IDENTIFICATION</scope>
</reference>
<dbReference type="AlphaFoldDB" id="H2XUM7"/>
<organism evidence="2 3">
    <name type="scientific">Ciona intestinalis</name>
    <name type="common">Transparent sea squirt</name>
    <name type="synonym">Ascidia intestinalis</name>
    <dbReference type="NCBI Taxonomy" id="7719"/>
    <lineage>
        <taxon>Eukaryota</taxon>
        <taxon>Metazoa</taxon>
        <taxon>Chordata</taxon>
        <taxon>Tunicata</taxon>
        <taxon>Ascidiacea</taxon>
        <taxon>Phlebobranchia</taxon>
        <taxon>Cionidae</taxon>
        <taxon>Ciona</taxon>
    </lineage>
</organism>
<accession>H2XUM7</accession>
<evidence type="ECO:0000313" key="3">
    <source>
        <dbReference type="Proteomes" id="UP000008144"/>
    </source>
</evidence>
<protein>
    <submittedName>
        <fullName evidence="2">Uncharacterized protein</fullName>
    </submittedName>
</protein>
<dbReference type="Ensembl" id="ENSCINT00000031353.1">
    <property type="protein sequence ID" value="ENSCINP00000033361.1"/>
    <property type="gene ID" value="ENSCING00000019076.1"/>
</dbReference>
<feature type="region of interest" description="Disordered" evidence="1">
    <location>
        <begin position="43"/>
        <end position="62"/>
    </location>
</feature>
<reference evidence="2" key="2">
    <citation type="submission" date="2025-08" db="UniProtKB">
        <authorList>
            <consortium name="Ensembl"/>
        </authorList>
    </citation>
    <scope>IDENTIFICATION</scope>
</reference>
<evidence type="ECO:0000313" key="2">
    <source>
        <dbReference type="Ensembl" id="ENSCINP00000033361.1"/>
    </source>
</evidence>
<evidence type="ECO:0000256" key="1">
    <source>
        <dbReference type="SAM" id="MobiDB-lite"/>
    </source>
</evidence>